<dbReference type="RefSeq" id="WP_302723234.1">
    <property type="nucleotide sequence ID" value="NZ_JAULRU010000583.1"/>
</dbReference>
<evidence type="ECO:0000313" key="10">
    <source>
        <dbReference type="EMBL" id="MDX6848060.1"/>
    </source>
</evidence>
<dbReference type="InterPro" id="IPR006001">
    <property type="entry name" value="Therm_gnt_kin"/>
</dbReference>
<sequence length="179" mass="19831">MCQSSIDNDHIPVLIIVMGVSGSGKSSVAKALAQHYQYLYLDADDFHSEAAKAQMAAGTPLTDELRAPWVHNISAYLNECFQKGTSCTLAFSGLRQAHRDTLRQLPFNIVFLHLEGSKALIASRMNDRSDHFMPTSLLDSQFDSLEPCNQESDIISVDITPPLERVIDSCYRDIEAKLG</sequence>
<dbReference type="GO" id="GO:0046316">
    <property type="term" value="F:gluconokinase activity"/>
    <property type="evidence" value="ECO:0007669"/>
    <property type="project" value="UniProtKB-EC"/>
</dbReference>
<keyword evidence="6 9" id="KW-0418">Kinase</keyword>
<keyword evidence="7 9" id="KW-0067">ATP-binding</keyword>
<dbReference type="InterPro" id="IPR027417">
    <property type="entry name" value="P-loop_NTPase"/>
</dbReference>
<dbReference type="SUPFAM" id="SSF52540">
    <property type="entry name" value="P-loop containing nucleoside triphosphate hydrolases"/>
    <property type="match status" value="1"/>
</dbReference>
<accession>A0ABU4RT52</accession>
<dbReference type="PANTHER" id="PTHR43442">
    <property type="entry name" value="GLUCONOKINASE-RELATED"/>
    <property type="match status" value="1"/>
</dbReference>
<comment type="catalytic activity">
    <reaction evidence="8 9">
        <text>D-gluconate + ATP = 6-phospho-D-gluconate + ADP + H(+)</text>
        <dbReference type="Rhea" id="RHEA:19433"/>
        <dbReference type="ChEBI" id="CHEBI:15378"/>
        <dbReference type="ChEBI" id="CHEBI:18391"/>
        <dbReference type="ChEBI" id="CHEBI:30616"/>
        <dbReference type="ChEBI" id="CHEBI:58759"/>
        <dbReference type="ChEBI" id="CHEBI:456216"/>
        <dbReference type="EC" id="2.7.1.12"/>
    </reaction>
</comment>
<dbReference type="Proteomes" id="UP001273505">
    <property type="component" value="Unassembled WGS sequence"/>
</dbReference>
<gene>
    <name evidence="10" type="ORF">SCD92_01730</name>
</gene>
<evidence type="ECO:0000256" key="9">
    <source>
        <dbReference type="RuleBase" id="RU363066"/>
    </source>
</evidence>
<keyword evidence="5 9" id="KW-0547">Nucleotide-binding</keyword>
<dbReference type="NCBIfam" id="TIGR01313">
    <property type="entry name" value="therm_gnt_kin"/>
    <property type="match status" value="1"/>
</dbReference>
<dbReference type="Gene3D" id="3.40.50.300">
    <property type="entry name" value="P-loop containing nucleotide triphosphate hydrolases"/>
    <property type="match status" value="1"/>
</dbReference>
<comment type="similarity">
    <text evidence="2 9">Belongs to the gluconokinase GntK/GntV family.</text>
</comment>
<evidence type="ECO:0000313" key="11">
    <source>
        <dbReference type="Proteomes" id="UP001273505"/>
    </source>
</evidence>
<keyword evidence="4 9" id="KW-0808">Transferase</keyword>
<name>A0ABU4RT52_9GAMM</name>
<comment type="pathway">
    <text evidence="1">Carbohydrate acid metabolism.</text>
</comment>
<dbReference type="CDD" id="cd02021">
    <property type="entry name" value="GntK"/>
    <property type="match status" value="1"/>
</dbReference>
<evidence type="ECO:0000256" key="1">
    <source>
        <dbReference type="ARBA" id="ARBA00004761"/>
    </source>
</evidence>
<protein>
    <recommendedName>
        <fullName evidence="3 9">Gluconokinase</fullName>
        <ecNumber evidence="3 9">2.7.1.12</ecNumber>
    </recommendedName>
</protein>
<comment type="caution">
    <text evidence="10">The sequence shown here is derived from an EMBL/GenBank/DDBJ whole genome shotgun (WGS) entry which is preliminary data.</text>
</comment>
<dbReference type="EMBL" id="JAXAFO010000002">
    <property type="protein sequence ID" value="MDX6848060.1"/>
    <property type="molecule type" value="Genomic_DNA"/>
</dbReference>
<evidence type="ECO:0000256" key="5">
    <source>
        <dbReference type="ARBA" id="ARBA00022741"/>
    </source>
</evidence>
<dbReference type="Pfam" id="PF13671">
    <property type="entry name" value="AAA_33"/>
    <property type="match status" value="1"/>
</dbReference>
<proteinExistence type="inferred from homology"/>
<evidence type="ECO:0000256" key="3">
    <source>
        <dbReference type="ARBA" id="ARBA00012054"/>
    </source>
</evidence>
<evidence type="ECO:0000256" key="6">
    <source>
        <dbReference type="ARBA" id="ARBA00022777"/>
    </source>
</evidence>
<evidence type="ECO:0000256" key="8">
    <source>
        <dbReference type="ARBA" id="ARBA00048090"/>
    </source>
</evidence>
<evidence type="ECO:0000256" key="7">
    <source>
        <dbReference type="ARBA" id="ARBA00022840"/>
    </source>
</evidence>
<organism evidence="10 11">
    <name type="scientific">Gilvimarinus gilvus</name>
    <dbReference type="NCBI Taxonomy" id="3058038"/>
    <lineage>
        <taxon>Bacteria</taxon>
        <taxon>Pseudomonadati</taxon>
        <taxon>Pseudomonadota</taxon>
        <taxon>Gammaproteobacteria</taxon>
        <taxon>Cellvibrionales</taxon>
        <taxon>Cellvibrionaceae</taxon>
        <taxon>Gilvimarinus</taxon>
    </lineage>
</organism>
<evidence type="ECO:0000256" key="4">
    <source>
        <dbReference type="ARBA" id="ARBA00022679"/>
    </source>
</evidence>
<dbReference type="EC" id="2.7.1.12" evidence="3 9"/>
<dbReference type="PANTHER" id="PTHR43442:SF3">
    <property type="entry name" value="GLUCONOKINASE-RELATED"/>
    <property type="match status" value="1"/>
</dbReference>
<reference evidence="10 11" key="1">
    <citation type="submission" date="2023-11" db="EMBL/GenBank/DDBJ databases">
        <title>Gilvimarinus fulvus sp. nov., isolated from the surface of Kelp.</title>
        <authorList>
            <person name="Sun Y.Y."/>
            <person name="Gong Y."/>
            <person name="Du Z.J."/>
        </authorList>
    </citation>
    <scope>NUCLEOTIDE SEQUENCE [LARGE SCALE GENOMIC DNA]</scope>
    <source>
        <strain evidence="10 11">SDUM040013</strain>
    </source>
</reference>
<keyword evidence="11" id="KW-1185">Reference proteome</keyword>
<evidence type="ECO:0000256" key="2">
    <source>
        <dbReference type="ARBA" id="ARBA00008420"/>
    </source>
</evidence>